<name>A0A128EG67_9BACT</name>
<accession>A0A128EG67</accession>
<dbReference type="OrthoDB" id="5373199at2"/>
<organism evidence="1 2">
    <name type="scientific">Campylobacter geochelonis</name>
    <dbReference type="NCBI Taxonomy" id="1780362"/>
    <lineage>
        <taxon>Bacteria</taxon>
        <taxon>Pseudomonadati</taxon>
        <taxon>Campylobacterota</taxon>
        <taxon>Epsilonproteobacteria</taxon>
        <taxon>Campylobacterales</taxon>
        <taxon>Campylobacteraceae</taxon>
        <taxon>Campylobacter</taxon>
    </lineage>
</organism>
<evidence type="ECO:0000313" key="2">
    <source>
        <dbReference type="Proteomes" id="UP000069632"/>
    </source>
</evidence>
<gene>
    <name evidence="1" type="ORF">ERS672216_00973</name>
</gene>
<dbReference type="RefSeq" id="WP_075494729.1">
    <property type="nucleotide sequence ID" value="NZ_CP053844.1"/>
</dbReference>
<dbReference type="AlphaFoldDB" id="A0A128EG67"/>
<proteinExistence type="predicted"/>
<protein>
    <submittedName>
        <fullName evidence="1">Uncharacterized protein</fullName>
    </submittedName>
</protein>
<keyword evidence="2" id="KW-1185">Reference proteome</keyword>
<dbReference type="Proteomes" id="UP000069632">
    <property type="component" value="Unassembled WGS sequence"/>
</dbReference>
<reference evidence="1 2" key="1">
    <citation type="submission" date="2016-02" db="EMBL/GenBank/DDBJ databases">
        <authorList>
            <consortium name="Pathogen Informatics"/>
        </authorList>
    </citation>
    <scope>NUCLEOTIDE SEQUENCE [LARGE SCALE GENOMIC DNA]</scope>
    <source>
        <strain evidence="1 2">RC20</strain>
    </source>
</reference>
<dbReference type="EMBL" id="FIZP01000003">
    <property type="protein sequence ID" value="CZE47587.1"/>
    <property type="molecule type" value="Genomic_DNA"/>
</dbReference>
<evidence type="ECO:0000313" key="1">
    <source>
        <dbReference type="EMBL" id="CZE47587.1"/>
    </source>
</evidence>
<sequence>MKELEVHITSKSLFRSYNINLDDEFAVTFEKELNLLMDSTKSIDAKDLLKAFVQKSYESYERTKELKELIEKLENNE</sequence>